<keyword evidence="2" id="KW-1133">Transmembrane helix</keyword>
<organism evidence="3 4">
    <name type="scientific">Aeoliella mucimassa</name>
    <dbReference type="NCBI Taxonomy" id="2527972"/>
    <lineage>
        <taxon>Bacteria</taxon>
        <taxon>Pseudomonadati</taxon>
        <taxon>Planctomycetota</taxon>
        <taxon>Planctomycetia</taxon>
        <taxon>Pirellulales</taxon>
        <taxon>Lacipirellulaceae</taxon>
        <taxon>Aeoliella</taxon>
    </lineage>
</organism>
<evidence type="ECO:0000256" key="1">
    <source>
        <dbReference type="SAM" id="MobiDB-lite"/>
    </source>
</evidence>
<dbReference type="OrthoDB" id="276990at2"/>
<evidence type="ECO:0000256" key="2">
    <source>
        <dbReference type="SAM" id="Phobius"/>
    </source>
</evidence>
<protein>
    <submittedName>
        <fullName evidence="3">Uncharacterized protein</fullName>
    </submittedName>
</protein>
<keyword evidence="2" id="KW-0812">Transmembrane</keyword>
<keyword evidence="2" id="KW-0472">Membrane</keyword>
<feature type="transmembrane region" description="Helical" evidence="2">
    <location>
        <begin position="30"/>
        <end position="50"/>
    </location>
</feature>
<feature type="region of interest" description="Disordered" evidence="1">
    <location>
        <begin position="1"/>
        <end position="25"/>
    </location>
</feature>
<dbReference type="EMBL" id="CP036278">
    <property type="protein sequence ID" value="QDU55839.1"/>
    <property type="molecule type" value="Genomic_DNA"/>
</dbReference>
<dbReference type="AlphaFoldDB" id="A0A518AM88"/>
<sequence length="249" mass="28013">MSTGGKKEEAPPKKKRSTDDSAEPTEGPSLWVRVLLTLVLAFHVFIIFFYPFAYSSKPSPTATAIARSPWLRWYAEPLYLNHGHGFFGPDPGPSMIVEYEYQVVDDKGQVIKQGEGVLPDADRMWPRLRYHRYKMLADQVEMPHPDIANRRPYVLTRFAQQLVRQYNAESVTVTEKVVGIVPYEEWLGQPDLAIEGRPIDDPQLVQQQIRITQTKADVEAADAKLLGSAEETPAPGTPVETIPEGVPNE</sequence>
<keyword evidence="4" id="KW-1185">Reference proteome</keyword>
<accession>A0A518AM88</accession>
<evidence type="ECO:0000313" key="3">
    <source>
        <dbReference type="EMBL" id="QDU55839.1"/>
    </source>
</evidence>
<evidence type="ECO:0000313" key="4">
    <source>
        <dbReference type="Proteomes" id="UP000315750"/>
    </source>
</evidence>
<feature type="compositionally biased region" description="Basic and acidic residues" evidence="1">
    <location>
        <begin position="1"/>
        <end position="12"/>
    </location>
</feature>
<proteinExistence type="predicted"/>
<dbReference type="Proteomes" id="UP000315750">
    <property type="component" value="Chromosome"/>
</dbReference>
<feature type="region of interest" description="Disordered" evidence="1">
    <location>
        <begin position="222"/>
        <end position="249"/>
    </location>
</feature>
<dbReference type="RefSeq" id="WP_145246640.1">
    <property type="nucleotide sequence ID" value="NZ_CP036278.1"/>
</dbReference>
<name>A0A518AM88_9BACT</name>
<dbReference type="KEGG" id="amuc:Pan181_20360"/>
<gene>
    <name evidence="3" type="ORF">Pan181_20360</name>
</gene>
<reference evidence="3 4" key="1">
    <citation type="submission" date="2019-02" db="EMBL/GenBank/DDBJ databases">
        <title>Deep-cultivation of Planctomycetes and their phenomic and genomic characterization uncovers novel biology.</title>
        <authorList>
            <person name="Wiegand S."/>
            <person name="Jogler M."/>
            <person name="Boedeker C."/>
            <person name="Pinto D."/>
            <person name="Vollmers J."/>
            <person name="Rivas-Marin E."/>
            <person name="Kohn T."/>
            <person name="Peeters S.H."/>
            <person name="Heuer A."/>
            <person name="Rast P."/>
            <person name="Oberbeckmann S."/>
            <person name="Bunk B."/>
            <person name="Jeske O."/>
            <person name="Meyerdierks A."/>
            <person name="Storesund J.E."/>
            <person name="Kallscheuer N."/>
            <person name="Luecker S."/>
            <person name="Lage O.M."/>
            <person name="Pohl T."/>
            <person name="Merkel B.J."/>
            <person name="Hornburger P."/>
            <person name="Mueller R.-W."/>
            <person name="Bruemmer F."/>
            <person name="Labrenz M."/>
            <person name="Spormann A.M."/>
            <person name="Op den Camp H."/>
            <person name="Overmann J."/>
            <person name="Amann R."/>
            <person name="Jetten M.S.M."/>
            <person name="Mascher T."/>
            <person name="Medema M.H."/>
            <person name="Devos D.P."/>
            <person name="Kaster A.-K."/>
            <person name="Ovreas L."/>
            <person name="Rohde M."/>
            <person name="Galperin M.Y."/>
            <person name="Jogler C."/>
        </authorList>
    </citation>
    <scope>NUCLEOTIDE SEQUENCE [LARGE SCALE GENOMIC DNA]</scope>
    <source>
        <strain evidence="3 4">Pan181</strain>
    </source>
</reference>